<organism evidence="2 3">
    <name type="scientific">Chaetomium globosum (strain ATCC 6205 / CBS 148.51 / DSM 1962 / NBRC 6347 / NRRL 1970)</name>
    <name type="common">Soil fungus</name>
    <dbReference type="NCBI Taxonomy" id="306901"/>
    <lineage>
        <taxon>Eukaryota</taxon>
        <taxon>Fungi</taxon>
        <taxon>Dikarya</taxon>
        <taxon>Ascomycota</taxon>
        <taxon>Pezizomycotina</taxon>
        <taxon>Sordariomycetes</taxon>
        <taxon>Sordariomycetidae</taxon>
        <taxon>Sordariales</taxon>
        <taxon>Chaetomiaceae</taxon>
        <taxon>Chaetomium</taxon>
    </lineage>
</organism>
<protein>
    <submittedName>
        <fullName evidence="2">Uncharacterized protein</fullName>
    </submittedName>
</protein>
<reference evidence="3" key="1">
    <citation type="journal article" date="2015" name="Genome Announc.">
        <title>Draft genome sequence of the cellulolytic fungus Chaetomium globosum.</title>
        <authorList>
            <person name="Cuomo C.A."/>
            <person name="Untereiner W.A."/>
            <person name="Ma L.-J."/>
            <person name="Grabherr M."/>
            <person name="Birren B.W."/>
        </authorList>
    </citation>
    <scope>NUCLEOTIDE SEQUENCE [LARGE SCALE GENOMIC DNA]</scope>
    <source>
        <strain evidence="3">ATCC 6205 / CBS 148.51 / DSM 1962 / NBRC 6347 / NRRL 1970</strain>
    </source>
</reference>
<dbReference type="eggNOG" id="ENOG502TFIS">
    <property type="taxonomic scope" value="Eukaryota"/>
</dbReference>
<dbReference type="OrthoDB" id="5098293at2759"/>
<keyword evidence="3" id="KW-1185">Reference proteome</keyword>
<dbReference type="InParanoid" id="Q2GU62"/>
<sequence length="422" mass="46635">MDPNKIPNSNSWANSAALEDDIWNPDWDEFSADPLQDAEFAVSTTDDNIRFQYETAQSIQELNQTAPLPPTNDPTPDRVGYLPTSILDRTAWESNTEAEKRKDVYSTGVALVLPTQKWIPVEEEDLALKDPNTTTPQQANVKPTASRCAPCRFAGEVQDLLVALREKIDQVSQFSSGESLESLFGGNLHGTLLTAWSCAYWLTVLLNWDDNALYLNPLTVGLHGGIDLADAKNLVLELTYSVAHHVQVLIQELCYRAAVSMSGADKHHNPTTICCALWIVFAATHKFEKRNFAATSLANLRYSDVLEAKVPFLQNDELFQNGGTARLGLMVPRPTNSTWDNHVSGLGITPRTDRPLIPTTSTLDFSASTARNTTVHALRRNAMALRRSVAEAEARRSKRRASRSPSVSGMNRRAKTCPSDTV</sequence>
<name>Q2GU62_CHAGB</name>
<dbReference type="AlphaFoldDB" id="Q2GU62"/>
<dbReference type="HOGENOM" id="CLU_650533_0_0_1"/>
<dbReference type="Proteomes" id="UP000001056">
    <property type="component" value="Unassembled WGS sequence"/>
</dbReference>
<proteinExistence type="predicted"/>
<evidence type="ECO:0000313" key="2">
    <source>
        <dbReference type="EMBL" id="EAQ84478.1"/>
    </source>
</evidence>
<dbReference type="VEuPathDB" id="FungiDB:CHGG_08492"/>
<dbReference type="EMBL" id="CH408034">
    <property type="protein sequence ID" value="EAQ84478.1"/>
    <property type="molecule type" value="Genomic_DNA"/>
</dbReference>
<feature type="region of interest" description="Disordered" evidence="1">
    <location>
        <begin position="389"/>
        <end position="422"/>
    </location>
</feature>
<dbReference type="RefSeq" id="XP_001226419.1">
    <property type="nucleotide sequence ID" value="XM_001226418.1"/>
</dbReference>
<gene>
    <name evidence="2" type="ORF">CHGG_08492</name>
</gene>
<dbReference type="GeneID" id="4394821"/>
<evidence type="ECO:0000256" key="1">
    <source>
        <dbReference type="SAM" id="MobiDB-lite"/>
    </source>
</evidence>
<accession>Q2GU62</accession>
<evidence type="ECO:0000313" key="3">
    <source>
        <dbReference type="Proteomes" id="UP000001056"/>
    </source>
</evidence>